<evidence type="ECO:0000313" key="2">
    <source>
        <dbReference type="EMBL" id="KOO50565.1"/>
    </source>
</evidence>
<dbReference type="Pfam" id="PF00462">
    <property type="entry name" value="Glutaredoxin"/>
    <property type="match status" value="1"/>
</dbReference>
<dbReference type="PATRIC" id="fig|284581.3.peg.687"/>
<feature type="domain" description="Glutaredoxin" evidence="1">
    <location>
        <begin position="4"/>
        <end position="63"/>
    </location>
</feature>
<dbReference type="AlphaFoldDB" id="A0A0M0LHL3"/>
<dbReference type="CDD" id="cd02976">
    <property type="entry name" value="NrdH"/>
    <property type="match status" value="1"/>
</dbReference>
<dbReference type="InterPro" id="IPR002109">
    <property type="entry name" value="Glutaredoxin"/>
</dbReference>
<protein>
    <submittedName>
        <fullName evidence="2">Glutaredoxin</fullName>
    </submittedName>
</protein>
<dbReference type="STRING" id="284581.AMD01_02110"/>
<dbReference type="PROSITE" id="PS51354">
    <property type="entry name" value="GLUTAREDOXIN_2"/>
    <property type="match status" value="1"/>
</dbReference>
<evidence type="ECO:0000313" key="3">
    <source>
        <dbReference type="Proteomes" id="UP000037558"/>
    </source>
</evidence>
<dbReference type="PANTHER" id="PTHR34386">
    <property type="entry name" value="GLUTAREDOXIN"/>
    <property type="match status" value="1"/>
</dbReference>
<dbReference type="PANTHER" id="PTHR34386:SF1">
    <property type="entry name" value="GLUTAREDOXIN-LIKE PROTEIN NRDH"/>
    <property type="match status" value="1"/>
</dbReference>
<name>A0A0M0LHL3_9BACI</name>
<dbReference type="Gene3D" id="3.40.30.10">
    <property type="entry name" value="Glutaredoxin"/>
    <property type="match status" value="1"/>
</dbReference>
<dbReference type="Proteomes" id="UP000037558">
    <property type="component" value="Unassembled WGS sequence"/>
</dbReference>
<comment type="caution">
    <text evidence="2">The sequence shown here is derived from an EMBL/GenBank/DDBJ whole genome shotgun (WGS) entry which is preliminary data.</text>
</comment>
<dbReference type="SUPFAM" id="SSF52833">
    <property type="entry name" value="Thioredoxin-like"/>
    <property type="match status" value="1"/>
</dbReference>
<dbReference type="GO" id="GO:0009055">
    <property type="term" value="F:electron transfer activity"/>
    <property type="evidence" value="ECO:0007669"/>
    <property type="project" value="TreeGrafter"/>
</dbReference>
<dbReference type="GO" id="GO:0045454">
    <property type="term" value="P:cell redox homeostasis"/>
    <property type="evidence" value="ECO:0007669"/>
    <property type="project" value="TreeGrafter"/>
</dbReference>
<keyword evidence="3" id="KW-1185">Reference proteome</keyword>
<dbReference type="InterPro" id="IPR036249">
    <property type="entry name" value="Thioredoxin-like_sf"/>
</dbReference>
<proteinExistence type="predicted"/>
<dbReference type="RefSeq" id="WP_053399726.1">
    <property type="nucleotide sequence ID" value="NZ_JAUKEN010000002.1"/>
</dbReference>
<sequence>MKKVEVYSQPECPPCQVVKQFLTHHQIKFTEFDVSTDKAARERMIHTFQAYSTPTVKVDDDLVIGFNLPKLEELLNL</sequence>
<dbReference type="EMBL" id="LILC01000002">
    <property type="protein sequence ID" value="KOO50565.1"/>
    <property type="molecule type" value="Genomic_DNA"/>
</dbReference>
<accession>A0A0M0LHL3</accession>
<organism evidence="2 3">
    <name type="scientific">Priestia koreensis</name>
    <dbReference type="NCBI Taxonomy" id="284581"/>
    <lineage>
        <taxon>Bacteria</taxon>
        <taxon>Bacillati</taxon>
        <taxon>Bacillota</taxon>
        <taxon>Bacilli</taxon>
        <taxon>Bacillales</taxon>
        <taxon>Bacillaceae</taxon>
        <taxon>Priestia</taxon>
    </lineage>
</organism>
<evidence type="ECO:0000259" key="1">
    <source>
        <dbReference type="Pfam" id="PF00462"/>
    </source>
</evidence>
<reference evidence="3" key="1">
    <citation type="submission" date="2015-08" db="EMBL/GenBank/DDBJ databases">
        <title>Fjat-14210 dsm16467.</title>
        <authorList>
            <person name="Liu B."/>
            <person name="Wang J."/>
            <person name="Zhu Y."/>
            <person name="Liu G."/>
            <person name="Chen Q."/>
            <person name="Chen Z."/>
            <person name="Lan J."/>
            <person name="Che J."/>
            <person name="Ge C."/>
            <person name="Shi H."/>
            <person name="Pan Z."/>
            <person name="Liu X."/>
        </authorList>
    </citation>
    <scope>NUCLEOTIDE SEQUENCE [LARGE SCALE GENOMIC DNA]</scope>
    <source>
        <strain evidence="3">DSM 16467</strain>
    </source>
</reference>
<dbReference type="InterPro" id="IPR051548">
    <property type="entry name" value="Grx-like_ET"/>
</dbReference>
<dbReference type="OrthoDB" id="9795531at2"/>
<gene>
    <name evidence="2" type="ORF">AMD01_02110</name>
</gene>